<protein>
    <submittedName>
        <fullName evidence="2">Uncharacterized protein</fullName>
    </submittedName>
</protein>
<name>V7BHT8_PHAVU</name>
<dbReference type="OMA" id="KCIWCEG"/>
<keyword evidence="3" id="KW-1185">Reference proteome</keyword>
<reference evidence="3" key="1">
    <citation type="journal article" date="2014" name="Nat. Genet.">
        <title>A reference genome for common bean and genome-wide analysis of dual domestications.</title>
        <authorList>
            <person name="Schmutz J."/>
            <person name="McClean P.E."/>
            <person name="Mamidi S."/>
            <person name="Wu G.A."/>
            <person name="Cannon S.B."/>
            <person name="Grimwood J."/>
            <person name="Jenkins J."/>
            <person name="Shu S."/>
            <person name="Song Q."/>
            <person name="Chavarro C."/>
            <person name="Torres-Torres M."/>
            <person name="Geffroy V."/>
            <person name="Moghaddam S.M."/>
            <person name="Gao D."/>
            <person name="Abernathy B."/>
            <person name="Barry K."/>
            <person name="Blair M."/>
            <person name="Brick M.A."/>
            <person name="Chovatia M."/>
            <person name="Gepts P."/>
            <person name="Goodstein D.M."/>
            <person name="Gonzales M."/>
            <person name="Hellsten U."/>
            <person name="Hyten D.L."/>
            <person name="Jia G."/>
            <person name="Kelly J.D."/>
            <person name="Kudrna D."/>
            <person name="Lee R."/>
            <person name="Richard M.M."/>
            <person name="Miklas P.N."/>
            <person name="Osorno J.M."/>
            <person name="Rodrigues J."/>
            <person name="Thareau V."/>
            <person name="Urrea C.A."/>
            <person name="Wang M."/>
            <person name="Yu Y."/>
            <person name="Zhang M."/>
            <person name="Wing R.A."/>
            <person name="Cregan P.B."/>
            <person name="Rokhsar D.S."/>
            <person name="Jackson S.A."/>
        </authorList>
    </citation>
    <scope>NUCLEOTIDE SEQUENCE [LARGE SCALE GENOMIC DNA]</scope>
    <source>
        <strain evidence="3">cv. G19833</strain>
    </source>
</reference>
<evidence type="ECO:0000313" key="3">
    <source>
        <dbReference type="Proteomes" id="UP000000226"/>
    </source>
</evidence>
<proteinExistence type="predicted"/>
<dbReference type="AlphaFoldDB" id="V7BHT8"/>
<feature type="region of interest" description="Disordered" evidence="1">
    <location>
        <begin position="24"/>
        <end position="45"/>
    </location>
</feature>
<organism evidence="2 3">
    <name type="scientific">Phaseolus vulgaris</name>
    <name type="common">Kidney bean</name>
    <name type="synonym">French bean</name>
    <dbReference type="NCBI Taxonomy" id="3885"/>
    <lineage>
        <taxon>Eukaryota</taxon>
        <taxon>Viridiplantae</taxon>
        <taxon>Streptophyta</taxon>
        <taxon>Embryophyta</taxon>
        <taxon>Tracheophyta</taxon>
        <taxon>Spermatophyta</taxon>
        <taxon>Magnoliopsida</taxon>
        <taxon>eudicotyledons</taxon>
        <taxon>Gunneridae</taxon>
        <taxon>Pentapetalae</taxon>
        <taxon>rosids</taxon>
        <taxon>fabids</taxon>
        <taxon>Fabales</taxon>
        <taxon>Fabaceae</taxon>
        <taxon>Papilionoideae</taxon>
        <taxon>50 kb inversion clade</taxon>
        <taxon>NPAAA clade</taxon>
        <taxon>indigoferoid/millettioid clade</taxon>
        <taxon>Phaseoleae</taxon>
        <taxon>Phaseolus</taxon>
    </lineage>
</organism>
<evidence type="ECO:0000256" key="1">
    <source>
        <dbReference type="SAM" id="MobiDB-lite"/>
    </source>
</evidence>
<feature type="compositionally biased region" description="Polar residues" evidence="1">
    <location>
        <begin position="24"/>
        <end position="44"/>
    </location>
</feature>
<evidence type="ECO:0000313" key="2">
    <source>
        <dbReference type="EMBL" id="ESW16026.1"/>
    </source>
</evidence>
<accession>V7BHT8</accession>
<dbReference type="EMBL" id="CM002294">
    <property type="protein sequence ID" value="ESW16026.1"/>
    <property type="molecule type" value="Genomic_DNA"/>
</dbReference>
<dbReference type="OrthoDB" id="1435444at2759"/>
<gene>
    <name evidence="2" type="ORF">PHAVU_007G123400g</name>
</gene>
<sequence>MQASLSNQKNTEASIRNLETQVRQSAKQLVDNQGSQFSANTQTNPKEHCKSIITRRGKCIWCEG</sequence>
<dbReference type="Proteomes" id="UP000000226">
    <property type="component" value="Chromosome 7"/>
</dbReference>
<dbReference type="Gramene" id="ESW16026">
    <property type="protein sequence ID" value="ESW16026"/>
    <property type="gene ID" value="PHAVU_007G123400g"/>
</dbReference>